<sequence>MDEYLAKKYGSKPKKTKKRKLVEGLDVDTAPITQRQTQQAPPPPRAKGGWKTLSGKAIDPVEETVYRDASGNIISVDDQISVLQQRQQEKEAAERRKKENLLGAVQVEEARKRQAKEEAMKHTKVTVHADDKEYNEERQNRAIYADPAAKFGKATPKASTTSSGGALPSYTGSFPSNRFNIKPGCLWDGNDRSNGFEAKWLSRQEEMKRQADVDYQNEMDF</sequence>
<dbReference type="eggNOG" id="KOG2654">
    <property type="taxonomic scope" value="Eukaryota"/>
</dbReference>
<gene>
    <name evidence="5" type="ORF">B0I71DRAFT_136985</name>
    <name evidence="4" type="ORF">YALI1_C32706g</name>
</gene>
<dbReference type="RefSeq" id="XP_502191.1">
    <property type="nucleotide sequence ID" value="XM_502191.1"/>
</dbReference>
<feature type="region of interest" description="Disordered" evidence="3">
    <location>
        <begin position="113"/>
        <end position="174"/>
    </location>
</feature>
<dbReference type="EMBL" id="KZ859150">
    <property type="protein sequence ID" value="RDW22793.1"/>
    <property type="molecule type" value="Genomic_DNA"/>
</dbReference>
<dbReference type="KEGG" id="yli:2909591"/>
<dbReference type="SMR" id="A0A1D8NCF9"/>
<evidence type="ECO:0000313" key="4">
    <source>
        <dbReference type="EMBL" id="AOW03319.1"/>
    </source>
</evidence>
<dbReference type="Proteomes" id="UP000256601">
    <property type="component" value="Unassembled WGS sequence"/>
</dbReference>
<feature type="compositionally biased region" description="Polar residues" evidence="3">
    <location>
        <begin position="157"/>
        <end position="174"/>
    </location>
</feature>
<comment type="similarity">
    <text evidence="1">Belongs to the CWC26 family.</text>
</comment>
<dbReference type="Proteomes" id="UP000182444">
    <property type="component" value="Chromosome 1C"/>
</dbReference>
<evidence type="ECO:0000313" key="5">
    <source>
        <dbReference type="EMBL" id="RDW22793.1"/>
    </source>
</evidence>
<organism evidence="4 6">
    <name type="scientific">Yarrowia lipolytica</name>
    <name type="common">Candida lipolytica</name>
    <dbReference type="NCBI Taxonomy" id="4952"/>
    <lineage>
        <taxon>Eukaryota</taxon>
        <taxon>Fungi</taxon>
        <taxon>Dikarya</taxon>
        <taxon>Ascomycota</taxon>
        <taxon>Saccharomycotina</taxon>
        <taxon>Dipodascomycetes</taxon>
        <taxon>Dipodascales</taxon>
        <taxon>Dipodascales incertae sedis</taxon>
        <taxon>Yarrowia</taxon>
    </lineage>
</organism>
<dbReference type="GO" id="GO:0070274">
    <property type="term" value="C:RES complex"/>
    <property type="evidence" value="ECO:0007669"/>
    <property type="project" value="TreeGrafter"/>
</dbReference>
<dbReference type="VEuPathDB" id="FungiDB:YALI1_C32706g"/>
<feature type="region of interest" description="Disordered" evidence="3">
    <location>
        <begin position="1"/>
        <end position="54"/>
    </location>
</feature>
<dbReference type="GO" id="GO:0003723">
    <property type="term" value="F:RNA binding"/>
    <property type="evidence" value="ECO:0007669"/>
    <property type="project" value="TreeGrafter"/>
</dbReference>
<protein>
    <recommendedName>
        <fullName evidence="2">Pre-mRNA-splicing factor CWC26</fullName>
    </recommendedName>
</protein>
<reference evidence="4 6" key="1">
    <citation type="journal article" date="2016" name="PLoS ONE">
        <title>Sequence Assembly of Yarrowia lipolytica Strain W29/CLIB89 Shows Transposable Element Diversity.</title>
        <authorList>
            <person name="Magnan C."/>
            <person name="Yu J."/>
            <person name="Chang I."/>
            <person name="Jahn E."/>
            <person name="Kanomata Y."/>
            <person name="Wu J."/>
            <person name="Zeller M."/>
            <person name="Oakes M."/>
            <person name="Baldi P."/>
            <person name="Sandmeyer S."/>
        </authorList>
    </citation>
    <scope>NUCLEOTIDE SEQUENCE [LARGE SCALE GENOMIC DNA]</scope>
    <source>
        <strain evidence="4">CLIB89</strain>
        <strain evidence="6">CLIB89(W29)</strain>
    </source>
</reference>
<reference evidence="5 7" key="2">
    <citation type="submission" date="2018-07" db="EMBL/GenBank/DDBJ databases">
        <title>Draft Genome Assemblies for Five Robust Yarrowia lipolytica Strains Exhibiting High Lipid Production and Pentose Sugar Utilization and Sugar Alcohol Secretion from Undetoxified Lignocellulosic Biomass Hydrolysates.</title>
        <authorList>
            <consortium name="DOE Joint Genome Institute"/>
            <person name="Walker C."/>
            <person name="Ryu S."/>
            <person name="Na H."/>
            <person name="Zane M."/>
            <person name="LaButti K."/>
            <person name="Lipzen A."/>
            <person name="Haridas S."/>
            <person name="Barry K."/>
            <person name="Grigoriev I.V."/>
            <person name="Quarterman J."/>
            <person name="Slininger P."/>
            <person name="Dien B."/>
            <person name="Trinh C.T."/>
        </authorList>
    </citation>
    <scope>NUCLEOTIDE SEQUENCE [LARGE SCALE GENOMIC DNA]</scope>
    <source>
        <strain evidence="5 7">YB392</strain>
    </source>
</reference>
<dbReference type="PANTHER" id="PTHR31809">
    <property type="entry name" value="BUD13 HOMOLOG"/>
    <property type="match status" value="1"/>
</dbReference>
<evidence type="ECO:0000313" key="6">
    <source>
        <dbReference type="Proteomes" id="UP000182444"/>
    </source>
</evidence>
<evidence type="ECO:0000256" key="2">
    <source>
        <dbReference type="ARBA" id="ARBA00020644"/>
    </source>
</evidence>
<evidence type="ECO:0000256" key="1">
    <source>
        <dbReference type="ARBA" id="ARBA00011069"/>
    </source>
</evidence>
<name>A0A1D8NCF9_YARLL</name>
<feature type="compositionally biased region" description="Basic residues" evidence="3">
    <location>
        <begin position="9"/>
        <end position="20"/>
    </location>
</feature>
<dbReference type="AlphaFoldDB" id="A0A1D8NCF9"/>
<dbReference type="OrthoDB" id="6022at2759"/>
<feature type="compositionally biased region" description="Basic and acidic residues" evidence="3">
    <location>
        <begin position="113"/>
        <end position="140"/>
    </location>
</feature>
<dbReference type="GeneID" id="2909591"/>
<dbReference type="OMA" id="EEAMKHT"/>
<dbReference type="InterPro" id="IPR018609">
    <property type="entry name" value="Bud13"/>
</dbReference>
<dbReference type="VEuPathDB" id="FungiDB:YALI0_C23683g"/>
<feature type="compositionally biased region" description="Low complexity" evidence="3">
    <location>
        <begin position="29"/>
        <end position="39"/>
    </location>
</feature>
<dbReference type="GO" id="GO:0000398">
    <property type="term" value="P:mRNA splicing, via spliceosome"/>
    <property type="evidence" value="ECO:0007669"/>
    <property type="project" value="TreeGrafter"/>
</dbReference>
<dbReference type="EMBL" id="CP017555">
    <property type="protein sequence ID" value="AOW03319.1"/>
    <property type="molecule type" value="Genomic_DNA"/>
</dbReference>
<proteinExistence type="inferred from homology"/>
<accession>A0A1D8NCF9</accession>
<dbReference type="GO" id="GO:0005684">
    <property type="term" value="C:U2-type spliceosomal complex"/>
    <property type="evidence" value="ECO:0007669"/>
    <property type="project" value="TreeGrafter"/>
</dbReference>
<dbReference type="InterPro" id="IPR051112">
    <property type="entry name" value="CWC26_splicing_factor"/>
</dbReference>
<dbReference type="Pfam" id="PF09736">
    <property type="entry name" value="Bud13"/>
    <property type="match status" value="1"/>
</dbReference>
<evidence type="ECO:0000313" key="7">
    <source>
        <dbReference type="Proteomes" id="UP000256601"/>
    </source>
</evidence>
<dbReference type="PANTHER" id="PTHR31809:SF0">
    <property type="entry name" value="BUD13 HOMOLOG"/>
    <property type="match status" value="1"/>
</dbReference>
<evidence type="ECO:0000256" key="3">
    <source>
        <dbReference type="SAM" id="MobiDB-lite"/>
    </source>
</evidence>